<dbReference type="Proteomes" id="UP000193144">
    <property type="component" value="Unassembled WGS sequence"/>
</dbReference>
<dbReference type="SUPFAM" id="SSF52833">
    <property type="entry name" value="Thioredoxin-like"/>
    <property type="match status" value="1"/>
</dbReference>
<dbReference type="InterPro" id="IPR036249">
    <property type="entry name" value="Thioredoxin-like_sf"/>
</dbReference>
<gene>
    <name evidence="4" type="ORF">BCR34DRAFT_544206</name>
</gene>
<dbReference type="CDD" id="cd03062">
    <property type="entry name" value="TRX_Fd_Sucrase"/>
    <property type="match status" value="1"/>
</dbReference>
<evidence type="ECO:0000313" key="5">
    <source>
        <dbReference type="Proteomes" id="UP000193144"/>
    </source>
</evidence>
<dbReference type="OrthoDB" id="10253744at2759"/>
<dbReference type="Pfam" id="PF06999">
    <property type="entry name" value="Suc_Fer-like"/>
    <property type="match status" value="1"/>
</dbReference>
<reference evidence="4 5" key="1">
    <citation type="submission" date="2016-07" db="EMBL/GenBank/DDBJ databases">
        <title>Pervasive Adenine N6-methylation of Active Genes in Fungi.</title>
        <authorList>
            <consortium name="DOE Joint Genome Institute"/>
            <person name="Mondo S.J."/>
            <person name="Dannebaum R.O."/>
            <person name="Kuo R.C."/>
            <person name="Labutti K."/>
            <person name="Haridas S."/>
            <person name="Kuo A."/>
            <person name="Salamov A."/>
            <person name="Ahrendt S.R."/>
            <person name="Lipzen A."/>
            <person name="Sullivan W."/>
            <person name="Andreopoulos W.B."/>
            <person name="Clum A."/>
            <person name="Lindquist E."/>
            <person name="Daum C."/>
            <person name="Ramamoorthy G.K."/>
            <person name="Gryganskyi A."/>
            <person name="Culley D."/>
            <person name="Magnuson J.K."/>
            <person name="James T.Y."/>
            <person name="O'Malley M.A."/>
            <person name="Stajich J.E."/>
            <person name="Spatafora J.W."/>
            <person name="Visel A."/>
            <person name="Grigoriev I.V."/>
        </authorList>
    </citation>
    <scope>NUCLEOTIDE SEQUENCE [LARGE SCALE GENOMIC DNA]</scope>
    <source>
        <strain evidence="4 5">CBS 115471</strain>
    </source>
</reference>
<sequence>MLSSMSLARRRLLSSLAKRHFSSSRPIYQTSTSPSSSPDSSIAPNSRILYTPTCPPSTCFCASAPSDLDIDRKSSLLNTVPKYATHVVICSEKDDWTSRIEDEATLEGDVVRGLKGLIGKGGKYFDPFNNVLLSLSSLPKHTNPKPNNPSLTSDQSTTILFFPTFQLLFPIPSTPTTLSALATAHLKPTTLSPYHDNLSPSARAELLRDESESVTSQLPAAQPISTPTILICGHGSRDSRCGILGPILVSEFKSQLARHGIQDARVGLISHIGGHKFAGNVIIYLPPPPGVKEEGNTNALSGCGIWYGRVGPEEVEVWLKRRWWGTGDWELVEGGVGRNGEDLGRVVEGQVGGEDREDRGEGRGVKT</sequence>
<protein>
    <recommendedName>
        <fullName evidence="2">Altered inheritance of mitochondria protein 32</fullName>
    </recommendedName>
</protein>
<dbReference type="InterPro" id="IPR009737">
    <property type="entry name" value="Aim32/Apd1-like"/>
</dbReference>
<dbReference type="PANTHER" id="PTHR31902:SF7">
    <property type="entry name" value="ALTERED INHERITANCE OF MITOCHONDRIA PROTEIN 32"/>
    <property type="match status" value="1"/>
</dbReference>
<feature type="region of interest" description="Disordered" evidence="3">
    <location>
        <begin position="343"/>
        <end position="367"/>
    </location>
</feature>
<evidence type="ECO:0000256" key="2">
    <source>
        <dbReference type="ARBA" id="ARBA00040895"/>
    </source>
</evidence>
<keyword evidence="5" id="KW-1185">Reference proteome</keyword>
<accession>A0A1Y1Z3M3</accession>
<name>A0A1Y1Z3M3_9PLEO</name>
<feature type="compositionally biased region" description="Basic and acidic residues" evidence="3">
    <location>
        <begin position="353"/>
        <end position="367"/>
    </location>
</feature>
<comment type="similarity">
    <text evidence="1">Belongs to the AIM32 family.</text>
</comment>
<comment type="caution">
    <text evidence="4">The sequence shown here is derived from an EMBL/GenBank/DDBJ whole genome shotgun (WGS) entry which is preliminary data.</text>
</comment>
<dbReference type="AlphaFoldDB" id="A0A1Y1Z3M3"/>
<evidence type="ECO:0000256" key="3">
    <source>
        <dbReference type="SAM" id="MobiDB-lite"/>
    </source>
</evidence>
<evidence type="ECO:0000313" key="4">
    <source>
        <dbReference type="EMBL" id="ORY04870.1"/>
    </source>
</evidence>
<dbReference type="PANTHER" id="PTHR31902">
    <property type="entry name" value="ACTIN PATCHES DISTAL PROTEIN 1"/>
    <property type="match status" value="1"/>
</dbReference>
<proteinExistence type="inferred from homology"/>
<dbReference type="Gene3D" id="3.40.30.10">
    <property type="entry name" value="Glutaredoxin"/>
    <property type="match status" value="1"/>
</dbReference>
<evidence type="ECO:0000256" key="1">
    <source>
        <dbReference type="ARBA" id="ARBA00038208"/>
    </source>
</evidence>
<organism evidence="4 5">
    <name type="scientific">Clohesyomyces aquaticus</name>
    <dbReference type="NCBI Taxonomy" id="1231657"/>
    <lineage>
        <taxon>Eukaryota</taxon>
        <taxon>Fungi</taxon>
        <taxon>Dikarya</taxon>
        <taxon>Ascomycota</taxon>
        <taxon>Pezizomycotina</taxon>
        <taxon>Dothideomycetes</taxon>
        <taxon>Pleosporomycetidae</taxon>
        <taxon>Pleosporales</taxon>
        <taxon>Lindgomycetaceae</taxon>
        <taxon>Clohesyomyces</taxon>
    </lineage>
</organism>
<dbReference type="STRING" id="1231657.A0A1Y1Z3M3"/>
<dbReference type="EMBL" id="MCFA01000131">
    <property type="protein sequence ID" value="ORY04870.1"/>
    <property type="molecule type" value="Genomic_DNA"/>
</dbReference>